<evidence type="ECO:0000256" key="8">
    <source>
        <dbReference type="ARBA" id="ARBA00023002"/>
    </source>
</evidence>
<reference evidence="16" key="2">
    <citation type="submission" date="2025-09" db="UniProtKB">
        <authorList>
            <consortium name="Ensembl"/>
        </authorList>
    </citation>
    <scope>IDENTIFICATION</scope>
</reference>
<comment type="similarity">
    <text evidence="2 10">Belongs to the isocitrate and isopropylmalate dehydrogenases family.</text>
</comment>
<dbReference type="AlphaFoldDB" id="A0A8C4WZY6"/>
<evidence type="ECO:0000256" key="1">
    <source>
        <dbReference type="ARBA" id="ARBA00001936"/>
    </source>
</evidence>
<feature type="binding site" evidence="13">
    <location>
        <position position="271"/>
    </location>
    <ligand>
        <name>Mn(2+)</name>
        <dbReference type="ChEBI" id="CHEBI:29035"/>
    </ligand>
</feature>
<dbReference type="Pfam" id="PF00180">
    <property type="entry name" value="Iso_dh"/>
    <property type="match status" value="1"/>
</dbReference>
<dbReference type="EC" id="1.1.1.42" evidence="10"/>
<evidence type="ECO:0000256" key="9">
    <source>
        <dbReference type="ARBA" id="ARBA00023211"/>
    </source>
</evidence>
<accession>A0A8C4WZY6</accession>
<evidence type="ECO:0000313" key="17">
    <source>
        <dbReference type="Proteomes" id="UP000694388"/>
    </source>
</evidence>
<feature type="domain" description="Isopropylmalate dehydrogenase-like" evidence="15">
    <location>
        <begin position="29"/>
        <end position="422"/>
    </location>
</feature>
<evidence type="ECO:0000256" key="14">
    <source>
        <dbReference type="PIRSR" id="PIRSR000108-4"/>
    </source>
</evidence>
<keyword evidence="8 10" id="KW-0560">Oxidoreductase</keyword>
<feature type="binding site" evidence="14">
    <location>
        <begin position="95"/>
        <end position="97"/>
    </location>
    <ligand>
        <name>NADP(+)</name>
        <dbReference type="ChEBI" id="CHEBI:58349"/>
    </ligand>
</feature>
<dbReference type="GO" id="GO:0006099">
    <property type="term" value="P:tricarboxylic acid cycle"/>
    <property type="evidence" value="ECO:0007669"/>
    <property type="project" value="UniProtKB-KW"/>
</dbReference>
<dbReference type="InterPro" id="IPR019818">
    <property type="entry name" value="IsoCit/isopropylmalate_DH_CS"/>
</dbReference>
<dbReference type="Gene3D" id="3.40.718.10">
    <property type="entry name" value="Isopropylmalate Dehydrogenase"/>
    <property type="match status" value="1"/>
</dbReference>
<dbReference type="SUPFAM" id="SSF53659">
    <property type="entry name" value="Isocitrate/Isopropylmalate dehydrogenase-like"/>
    <property type="match status" value="1"/>
</dbReference>
<dbReference type="Ensembl" id="ENSEBUT00000023166.1">
    <property type="protein sequence ID" value="ENSEBUP00000022590.1"/>
    <property type="gene ID" value="ENSEBUG00000013895.1"/>
</dbReference>
<sequence>RARGNVCSTLVQKNVSHAGTGRRIKVANPVVEMDGDEMTRIIWSMIKDQLILPYVDLELKYFDLGLPYRDQTNDQVTLDSAEATKKYNVAVKCATITPDEERVTEFSLKKMWKSPNGTIRNILGGTVFREPILCKNIPRLVTSWEKAITIGRHAHGDQYKATDFVADSAGTFKMIFSPADGSASKEWEVFKFPAGGVGMGMYNTDESISGFAHSCFQYAIGKQWPLYLSTKNTILKAYDGRFKDIFEEIFQKKYKADFDRLGIWYEHRLIDDMVAQVLKSAGGFVWACKNYDGDVQSDILAQGFGSLGLMTSVLVCPDGKTIEAEAAHGTVTRHYREHQKGNPTSTNPIASIFAWTRGLEHRGKLDGNQDLVRFVQSLEKVCVETVESGIMTKDLAACIHGGMSKVKLNEHFVNTTDFLGAITKNLEKAMEKGSDGS</sequence>
<feature type="binding site" evidence="13">
    <location>
        <position position="294"/>
    </location>
    <ligand>
        <name>Mn(2+)</name>
        <dbReference type="ChEBI" id="CHEBI:29035"/>
    </ligand>
</feature>
<keyword evidence="4 10" id="KW-0816">Tricarboxylic acid cycle</keyword>
<evidence type="ECO:0000256" key="2">
    <source>
        <dbReference type="ARBA" id="ARBA00007769"/>
    </source>
</evidence>
<comment type="cofactor">
    <cofactor evidence="10 13">
        <name>Mg(2+)</name>
        <dbReference type="ChEBI" id="CHEBI:18420"/>
    </cofactor>
    <cofactor evidence="10 13">
        <name>Mn(2+)</name>
        <dbReference type="ChEBI" id="CHEBI:29035"/>
    </cofactor>
    <text evidence="10 13">Binds 1 Mg(2+) or Mn(2+) ion per subunit.</text>
</comment>
<keyword evidence="9 10" id="KW-0464">Manganese</keyword>
<feature type="binding site" evidence="14">
    <location>
        <position position="279"/>
    </location>
    <ligand>
        <name>NADP(+)</name>
        <dbReference type="ChEBI" id="CHEBI:58349"/>
    </ligand>
</feature>
<dbReference type="NCBIfam" id="TIGR00127">
    <property type="entry name" value="nadp_idh_euk"/>
    <property type="match status" value="1"/>
</dbReference>
<dbReference type="GO" id="GO:0051287">
    <property type="term" value="F:NAD binding"/>
    <property type="evidence" value="ECO:0007669"/>
    <property type="project" value="InterPro"/>
</dbReference>
<keyword evidence="5 10" id="KW-0479">Metal-binding</keyword>
<evidence type="ECO:0000256" key="3">
    <source>
        <dbReference type="ARBA" id="ARBA00022435"/>
    </source>
</evidence>
<comment type="catalytic activity">
    <reaction evidence="10">
        <text>D-threo-isocitrate + NADP(+) = 2-oxoglutarate + CO2 + NADPH</text>
        <dbReference type="Rhea" id="RHEA:19629"/>
        <dbReference type="ChEBI" id="CHEBI:15562"/>
        <dbReference type="ChEBI" id="CHEBI:16526"/>
        <dbReference type="ChEBI" id="CHEBI:16810"/>
        <dbReference type="ChEBI" id="CHEBI:57783"/>
        <dbReference type="ChEBI" id="CHEBI:58349"/>
        <dbReference type="EC" id="1.1.1.42"/>
    </reaction>
</comment>
<name>A0A8C4WZY6_EPTBU</name>
<feature type="site" description="Critical for catalysis" evidence="11">
    <location>
        <position position="159"/>
    </location>
</feature>
<keyword evidence="7 10" id="KW-0521">NADP</keyword>
<protein>
    <recommendedName>
        <fullName evidence="10">Isocitrate dehydrogenase [NADP]</fullName>
        <ecNumber evidence="10">1.1.1.42</ecNumber>
    </recommendedName>
</protein>
<evidence type="ECO:0000256" key="10">
    <source>
        <dbReference type="PIRNR" id="PIRNR000108"/>
    </source>
</evidence>
<feature type="binding site" evidence="14">
    <location>
        <position position="102"/>
    </location>
    <ligand>
        <name>NADP(+)</name>
        <dbReference type="ChEBI" id="CHEBI:58349"/>
    </ligand>
</feature>
<evidence type="ECO:0000256" key="6">
    <source>
        <dbReference type="ARBA" id="ARBA00022842"/>
    </source>
</evidence>
<keyword evidence="17" id="KW-1185">Reference proteome</keyword>
<dbReference type="PIRSF" id="PIRSF000108">
    <property type="entry name" value="IDH_NADP"/>
    <property type="match status" value="1"/>
</dbReference>
<evidence type="ECO:0000259" key="15">
    <source>
        <dbReference type="SMART" id="SM01329"/>
    </source>
</evidence>
<dbReference type="PROSITE" id="PS00470">
    <property type="entry name" value="IDH_IMDH"/>
    <property type="match status" value="1"/>
</dbReference>
<reference evidence="16" key="1">
    <citation type="submission" date="2025-08" db="UniProtKB">
        <authorList>
            <consortium name="Ensembl"/>
        </authorList>
    </citation>
    <scope>IDENTIFICATION</scope>
</reference>
<dbReference type="PANTHER" id="PTHR11822:SF21">
    <property type="entry name" value="ISOCITRATE DEHYDROGENASE [NADP], MITOCHONDRIAL"/>
    <property type="match status" value="1"/>
</dbReference>
<proteinExistence type="inferred from homology"/>
<dbReference type="GO" id="GO:0006097">
    <property type="term" value="P:glyoxylate cycle"/>
    <property type="evidence" value="ECO:0007669"/>
    <property type="project" value="UniProtKB-KW"/>
</dbReference>
<dbReference type="GO" id="GO:0006739">
    <property type="term" value="P:NADP+ metabolic process"/>
    <property type="evidence" value="ECO:0007669"/>
    <property type="project" value="TreeGrafter"/>
</dbReference>
<feature type="binding site" evidence="14">
    <location>
        <position position="347"/>
    </location>
    <ligand>
        <name>NADP(+)</name>
        <dbReference type="ChEBI" id="CHEBI:58349"/>
    </ligand>
</feature>
<dbReference type="Proteomes" id="UP000694388">
    <property type="component" value="Unplaced"/>
</dbReference>
<dbReference type="SMART" id="SM01329">
    <property type="entry name" value="Iso_dh"/>
    <property type="match status" value="1"/>
</dbReference>
<feature type="binding site" evidence="14">
    <location>
        <begin position="329"/>
        <end position="334"/>
    </location>
    <ligand>
        <name>NADP(+)</name>
        <dbReference type="ChEBI" id="CHEBI:58349"/>
    </ligand>
</feature>
<evidence type="ECO:0000256" key="7">
    <source>
        <dbReference type="ARBA" id="ARBA00022857"/>
    </source>
</evidence>
<feature type="binding site" evidence="12">
    <location>
        <begin position="114"/>
        <end position="120"/>
    </location>
    <ligand>
        <name>D-threo-isocitrate</name>
        <dbReference type="ChEBI" id="CHEBI:15562"/>
    </ligand>
</feature>
<dbReference type="GO" id="GO:0004450">
    <property type="term" value="F:isocitrate dehydrogenase (NADP+) activity"/>
    <property type="evidence" value="ECO:0007669"/>
    <property type="project" value="UniProtKB-EC"/>
</dbReference>
<evidence type="ECO:0000256" key="11">
    <source>
        <dbReference type="PIRSR" id="PIRSR000108-1"/>
    </source>
</evidence>
<evidence type="ECO:0000256" key="5">
    <source>
        <dbReference type="ARBA" id="ARBA00022723"/>
    </source>
</evidence>
<organism evidence="16 17">
    <name type="scientific">Eptatretus burgeri</name>
    <name type="common">Inshore hagfish</name>
    <dbReference type="NCBI Taxonomy" id="7764"/>
    <lineage>
        <taxon>Eukaryota</taxon>
        <taxon>Metazoa</taxon>
        <taxon>Chordata</taxon>
        <taxon>Craniata</taxon>
        <taxon>Vertebrata</taxon>
        <taxon>Cyclostomata</taxon>
        <taxon>Myxini</taxon>
        <taxon>Myxiniformes</taxon>
        <taxon>Myxinidae</taxon>
        <taxon>Eptatretinae</taxon>
        <taxon>Eptatretus</taxon>
    </lineage>
</organism>
<dbReference type="OMA" id="HNTFRYG"/>
<feature type="site" description="Critical for catalysis" evidence="11">
    <location>
        <position position="231"/>
    </location>
</feature>
<keyword evidence="6 10" id="KW-0460">Magnesium</keyword>
<dbReference type="NCBIfam" id="NF006156">
    <property type="entry name" value="PRK08299.1"/>
    <property type="match status" value="1"/>
</dbReference>
<dbReference type="GO" id="GO:0005739">
    <property type="term" value="C:mitochondrion"/>
    <property type="evidence" value="ECO:0007669"/>
    <property type="project" value="TreeGrafter"/>
</dbReference>
<feature type="binding site" evidence="12">
    <location>
        <position position="152"/>
    </location>
    <ligand>
        <name>D-threo-isocitrate</name>
        <dbReference type="ChEBI" id="CHEBI:15562"/>
    </ligand>
</feature>
<dbReference type="PANTHER" id="PTHR11822">
    <property type="entry name" value="NADP-SPECIFIC ISOCITRATE DEHYDROGENASE"/>
    <property type="match status" value="1"/>
</dbReference>
<evidence type="ECO:0000313" key="16">
    <source>
        <dbReference type="Ensembl" id="ENSEBUP00000022590.1"/>
    </source>
</evidence>
<dbReference type="GO" id="GO:0006102">
    <property type="term" value="P:isocitrate metabolic process"/>
    <property type="evidence" value="ECO:0007669"/>
    <property type="project" value="InterPro"/>
</dbReference>
<dbReference type="InterPro" id="IPR004790">
    <property type="entry name" value="Isocitrate_DH_NADP"/>
</dbReference>
<comment type="cofactor">
    <cofactor evidence="1">
        <name>Mn(2+)</name>
        <dbReference type="ChEBI" id="CHEBI:29035"/>
    </cofactor>
</comment>
<evidence type="ECO:0000256" key="4">
    <source>
        <dbReference type="ARBA" id="ARBA00022532"/>
    </source>
</evidence>
<dbReference type="GO" id="GO:0000287">
    <property type="term" value="F:magnesium ion binding"/>
    <property type="evidence" value="ECO:0007669"/>
    <property type="project" value="InterPro"/>
</dbReference>
<feature type="binding site" evidence="12">
    <location>
        <position position="97"/>
    </location>
    <ligand>
        <name>D-threo-isocitrate</name>
        <dbReference type="ChEBI" id="CHEBI:15562"/>
    </ligand>
</feature>
<evidence type="ECO:0000256" key="12">
    <source>
        <dbReference type="PIRSR" id="PIRSR000108-2"/>
    </source>
</evidence>
<keyword evidence="3" id="KW-0329">Glyoxylate bypass</keyword>
<dbReference type="InterPro" id="IPR024084">
    <property type="entry name" value="IsoPropMal-DH-like_dom"/>
</dbReference>
<dbReference type="FunFam" id="3.40.718.10:FF:000002">
    <property type="entry name" value="Isocitrate dehydrogenase [NADP]"/>
    <property type="match status" value="1"/>
</dbReference>
<evidence type="ECO:0000256" key="13">
    <source>
        <dbReference type="PIRSR" id="PIRSR000108-3"/>
    </source>
</evidence>
<dbReference type="GeneTree" id="ENSGT00390000012547"/>
<feature type="binding site" evidence="12">
    <location>
        <position position="129"/>
    </location>
    <ligand>
        <name>D-threo-isocitrate</name>
        <dbReference type="ChEBI" id="CHEBI:15562"/>
    </ligand>
</feature>